<protein>
    <submittedName>
        <fullName evidence="3">Uncharacterized protein</fullName>
    </submittedName>
</protein>
<dbReference type="EMBL" id="BMGZ01000002">
    <property type="protein sequence ID" value="GGH99750.1"/>
    <property type="molecule type" value="Genomic_DNA"/>
</dbReference>
<reference evidence="3" key="3">
    <citation type="submission" date="2020-09" db="EMBL/GenBank/DDBJ databases">
        <authorList>
            <person name="Sun Q."/>
            <person name="Zhou Y."/>
        </authorList>
    </citation>
    <scope>NUCLEOTIDE SEQUENCE</scope>
    <source>
        <strain evidence="3">CGMCC 1.14984</strain>
    </source>
</reference>
<keyword evidence="6" id="KW-1185">Reference proteome</keyword>
<organism evidence="3 5">
    <name type="scientific">Aquisalinus luteolus</name>
    <dbReference type="NCBI Taxonomy" id="1566827"/>
    <lineage>
        <taxon>Bacteria</taxon>
        <taxon>Pseudomonadati</taxon>
        <taxon>Pseudomonadota</taxon>
        <taxon>Alphaproteobacteria</taxon>
        <taxon>Parvularculales</taxon>
        <taxon>Parvularculaceae</taxon>
        <taxon>Aquisalinus</taxon>
    </lineage>
</organism>
<evidence type="ECO:0000256" key="1">
    <source>
        <dbReference type="SAM" id="MobiDB-lite"/>
    </source>
</evidence>
<evidence type="ECO:0000313" key="5">
    <source>
        <dbReference type="Proteomes" id="UP000621856"/>
    </source>
</evidence>
<evidence type="ECO:0000313" key="4">
    <source>
        <dbReference type="EMBL" id="NHK28865.1"/>
    </source>
</evidence>
<dbReference type="AlphaFoldDB" id="A0A8J3A8G4"/>
<keyword evidence="2" id="KW-0472">Membrane</keyword>
<dbReference type="EMBL" id="VCJR02000002">
    <property type="protein sequence ID" value="NHK28865.1"/>
    <property type="molecule type" value="Genomic_DNA"/>
</dbReference>
<gene>
    <name evidence="4" type="ORF">FF098_013165</name>
    <name evidence="3" type="ORF">GCM10011355_26450</name>
</gene>
<feature type="region of interest" description="Disordered" evidence="1">
    <location>
        <begin position="1"/>
        <end position="30"/>
    </location>
</feature>
<comment type="caution">
    <text evidence="3">The sequence shown here is derived from an EMBL/GenBank/DDBJ whole genome shotgun (WGS) entry which is preliminary data.</text>
</comment>
<reference evidence="3" key="1">
    <citation type="journal article" date="2014" name="Int. J. Syst. Evol. Microbiol.">
        <title>Complete genome sequence of Corynebacterium casei LMG S-19264T (=DSM 44701T), isolated from a smear-ripened cheese.</title>
        <authorList>
            <consortium name="US DOE Joint Genome Institute (JGI-PGF)"/>
            <person name="Walter F."/>
            <person name="Albersmeier A."/>
            <person name="Kalinowski J."/>
            <person name="Ruckert C."/>
        </authorList>
    </citation>
    <scope>NUCLEOTIDE SEQUENCE</scope>
    <source>
        <strain evidence="3">CGMCC 1.14984</strain>
    </source>
</reference>
<dbReference type="RefSeq" id="WP_155141215.1">
    <property type="nucleotide sequence ID" value="NZ_BMGZ01000002.1"/>
</dbReference>
<proteinExistence type="predicted"/>
<feature type="compositionally biased region" description="Low complexity" evidence="1">
    <location>
        <begin position="14"/>
        <end position="30"/>
    </location>
</feature>
<reference evidence="4 6" key="2">
    <citation type="submission" date="2020-02" db="EMBL/GenBank/DDBJ databases">
        <title>Genome sequence of Parvularcula flava strain NH6-79.</title>
        <authorList>
            <person name="Abdul Karim M.H."/>
            <person name="Lam M.Q."/>
            <person name="Chen S.J."/>
            <person name="Yahya A."/>
            <person name="Shahir S."/>
            <person name="Shamsir M.S."/>
            <person name="Chong C.S."/>
        </authorList>
    </citation>
    <scope>NUCLEOTIDE SEQUENCE [LARGE SCALE GENOMIC DNA]</scope>
    <source>
        <strain evidence="4 6">NH6-79</strain>
    </source>
</reference>
<dbReference type="Proteomes" id="UP000621856">
    <property type="component" value="Unassembled WGS sequence"/>
</dbReference>
<sequence>MTEENKQSHTTALPPQSGAASGQSGQQPGEDVPVDNLLGLKLLVVSMGVLLVVAAITFVILLVLKSNEPEATEETAPAQVASTTVAGDDVPSVQLILQPGEEIVDMVLDENSLALHLQSSQGERILIIDPYTSDHRSVIEIERD</sequence>
<evidence type="ECO:0000313" key="6">
    <source>
        <dbReference type="Proteomes" id="UP000818603"/>
    </source>
</evidence>
<evidence type="ECO:0000256" key="2">
    <source>
        <dbReference type="SAM" id="Phobius"/>
    </source>
</evidence>
<evidence type="ECO:0000313" key="3">
    <source>
        <dbReference type="EMBL" id="GGH99750.1"/>
    </source>
</evidence>
<name>A0A8J3A8G4_9PROT</name>
<accession>A0A8J3A8G4</accession>
<dbReference type="Proteomes" id="UP000818603">
    <property type="component" value="Unassembled WGS sequence"/>
</dbReference>
<feature type="transmembrane region" description="Helical" evidence="2">
    <location>
        <begin position="42"/>
        <end position="64"/>
    </location>
</feature>
<keyword evidence="2" id="KW-0812">Transmembrane</keyword>
<keyword evidence="2" id="KW-1133">Transmembrane helix</keyword>